<dbReference type="EMBL" id="BAQJ01000319">
    <property type="protein sequence ID" value="GBQ76861.1"/>
    <property type="molecule type" value="Genomic_DNA"/>
</dbReference>
<keyword evidence="2" id="KW-1185">Reference proteome</keyword>
<evidence type="ECO:0000313" key="1">
    <source>
        <dbReference type="EMBL" id="GBQ76861.1"/>
    </source>
</evidence>
<sequence>MKDMDNSLKAFLESQISTFEQRTEEAIAEAAELCAKVWLIRSIPGIGPVSVAMFRVEKPEFSHMTVTETVATNRTCASISR</sequence>
<evidence type="ECO:0008006" key="3">
    <source>
        <dbReference type="Google" id="ProtNLM"/>
    </source>
</evidence>
<evidence type="ECO:0000313" key="2">
    <source>
        <dbReference type="Proteomes" id="UP001061452"/>
    </source>
</evidence>
<protein>
    <recommendedName>
        <fullName evidence="3">Transposase</fullName>
    </recommendedName>
</protein>
<accession>A0ABQ0PNU0</accession>
<proteinExistence type="predicted"/>
<name>A0ABQ0PNU0_9PROT</name>
<reference evidence="1" key="1">
    <citation type="submission" date="2013-04" db="EMBL/GenBank/DDBJ databases">
        <title>The genome sequencing project of 58 acetic acid bacteria.</title>
        <authorList>
            <person name="Okamoto-Kainuma A."/>
            <person name="Ishikawa M."/>
            <person name="Umino S."/>
            <person name="Koizumi Y."/>
            <person name="Shiwa Y."/>
            <person name="Yoshikawa H."/>
            <person name="Matsutani M."/>
            <person name="Matsushita K."/>
        </authorList>
    </citation>
    <scope>NUCLEOTIDE SEQUENCE</scope>
    <source>
        <strain evidence="1">NRIC 0521</strain>
    </source>
</reference>
<dbReference type="Proteomes" id="UP001061452">
    <property type="component" value="Unassembled WGS sequence"/>
</dbReference>
<comment type="caution">
    <text evidence="1">The sequence shown here is derived from an EMBL/GenBank/DDBJ whole genome shotgun (WGS) entry which is preliminary data.</text>
</comment>
<organism evidence="1 2">
    <name type="scientific">Komagataeibacter intermedius NRIC 0521</name>
    <dbReference type="NCBI Taxonomy" id="1307934"/>
    <lineage>
        <taxon>Bacteria</taxon>
        <taxon>Pseudomonadati</taxon>
        <taxon>Pseudomonadota</taxon>
        <taxon>Alphaproteobacteria</taxon>
        <taxon>Acetobacterales</taxon>
        <taxon>Acetobacteraceae</taxon>
        <taxon>Komagataeibacter</taxon>
    </lineage>
</organism>
<gene>
    <name evidence="1" type="ORF">AA0521_2972</name>
</gene>